<keyword evidence="2" id="KW-0596">Phosphopantetheine</keyword>
<dbReference type="Gene3D" id="1.10.1200.10">
    <property type="entry name" value="ACP-like"/>
    <property type="match status" value="1"/>
</dbReference>
<dbReference type="SUPFAM" id="SSF47336">
    <property type="entry name" value="ACP-like"/>
    <property type="match status" value="1"/>
</dbReference>
<evidence type="ECO:0000313" key="7">
    <source>
        <dbReference type="Proteomes" id="UP000010384"/>
    </source>
</evidence>
<dbReference type="InterPro" id="IPR045851">
    <property type="entry name" value="AMP-bd_C_sf"/>
</dbReference>
<dbReference type="STRING" id="251229.Chro_1884"/>
<dbReference type="InterPro" id="IPR013120">
    <property type="entry name" value="FAR_NAD-bd"/>
</dbReference>
<dbReference type="InterPro" id="IPR006162">
    <property type="entry name" value="Ppantetheine_attach_site"/>
</dbReference>
<dbReference type="FunFam" id="3.40.50.12780:FF:000012">
    <property type="entry name" value="Non-ribosomal peptide synthetase"/>
    <property type="match status" value="1"/>
</dbReference>
<dbReference type="PANTHER" id="PTHR44845">
    <property type="entry name" value="CARRIER DOMAIN-CONTAINING PROTEIN"/>
    <property type="match status" value="1"/>
</dbReference>
<dbReference type="InterPro" id="IPR036736">
    <property type="entry name" value="ACP-like_sf"/>
</dbReference>
<keyword evidence="7" id="KW-1185">Reference proteome</keyword>
<dbReference type="Pfam" id="PF13193">
    <property type="entry name" value="AMP-binding_C"/>
    <property type="match status" value="1"/>
</dbReference>
<dbReference type="Pfam" id="PF08242">
    <property type="entry name" value="Methyltransf_12"/>
    <property type="match status" value="1"/>
</dbReference>
<dbReference type="SUPFAM" id="SSF53335">
    <property type="entry name" value="S-adenosyl-L-methionine-dependent methyltransferases"/>
    <property type="match status" value="1"/>
</dbReference>
<dbReference type="SUPFAM" id="SSF51735">
    <property type="entry name" value="NAD(P)-binding Rossmann-fold domains"/>
    <property type="match status" value="1"/>
</dbReference>
<dbReference type="CDD" id="cd02440">
    <property type="entry name" value="AdoMet_MTases"/>
    <property type="match status" value="1"/>
</dbReference>
<dbReference type="Gene3D" id="3.40.50.980">
    <property type="match status" value="2"/>
</dbReference>
<dbReference type="InterPro" id="IPR013217">
    <property type="entry name" value="Methyltransf_12"/>
</dbReference>
<dbReference type="FunFam" id="3.40.50.980:FF:000001">
    <property type="entry name" value="Non-ribosomal peptide synthetase"/>
    <property type="match status" value="1"/>
</dbReference>
<dbReference type="SUPFAM" id="SSF56801">
    <property type="entry name" value="Acetyl-CoA synthetase-like"/>
    <property type="match status" value="1"/>
</dbReference>
<dbReference type="OrthoDB" id="473401at2"/>
<dbReference type="InParanoid" id="K9TXV6"/>
<dbReference type="Proteomes" id="UP000010384">
    <property type="component" value="Chromosome"/>
</dbReference>
<dbReference type="PANTHER" id="PTHR44845:SF7">
    <property type="entry name" value="PLIPASTATIN SYNTHASE SUBUNIT D"/>
    <property type="match status" value="1"/>
</dbReference>
<dbReference type="KEGG" id="cthe:Chro_1884"/>
<dbReference type="PATRIC" id="fig|251229.3.peg.2230"/>
<feature type="domain" description="Carrier" evidence="5">
    <location>
        <begin position="947"/>
        <end position="1022"/>
    </location>
</feature>
<evidence type="ECO:0000259" key="5">
    <source>
        <dbReference type="PROSITE" id="PS50075"/>
    </source>
</evidence>
<dbReference type="InterPro" id="IPR029063">
    <property type="entry name" value="SAM-dependent_MTases_sf"/>
</dbReference>
<dbReference type="Pfam" id="PF00550">
    <property type="entry name" value="PP-binding"/>
    <property type="match status" value="1"/>
</dbReference>
<evidence type="ECO:0000256" key="3">
    <source>
        <dbReference type="ARBA" id="ARBA00022553"/>
    </source>
</evidence>
<dbReference type="PROSITE" id="PS00012">
    <property type="entry name" value="PHOSPHOPANTETHEINE"/>
    <property type="match status" value="1"/>
</dbReference>
<dbReference type="PIRSF" id="PIRSF001617">
    <property type="entry name" value="Alpha-AR"/>
    <property type="match status" value="1"/>
</dbReference>
<dbReference type="CDD" id="cd05235">
    <property type="entry name" value="SDR_e1"/>
    <property type="match status" value="1"/>
</dbReference>
<dbReference type="PROSITE" id="PS50075">
    <property type="entry name" value="CARRIER"/>
    <property type="match status" value="1"/>
</dbReference>
<dbReference type="eggNOG" id="COG1020">
    <property type="taxonomic scope" value="Bacteria"/>
</dbReference>
<dbReference type="InterPro" id="IPR036291">
    <property type="entry name" value="NAD(P)-bd_dom_sf"/>
</dbReference>
<dbReference type="NCBIfam" id="TIGR01733">
    <property type="entry name" value="AA-adenyl-dom"/>
    <property type="match status" value="1"/>
</dbReference>
<dbReference type="Gene3D" id="3.40.50.720">
    <property type="entry name" value="NAD(P)-binding Rossmann-like Domain"/>
    <property type="match status" value="1"/>
</dbReference>
<sequence length="1459" mass="163740">MQNQTQINSIHQLVELQVLKTPDAVAVVFENQQLTYQELNERANQLAHYLQALGVKPEVLVGICVERSLEMIVGLLGILKAGGAYVPLDPSYPQERLAFMLEDSQLSVLLTEQNQLHKLPQHSARIVNLGTDWQAIAQHSKENIDSGVNAENLAYTIYTSGSTGKPKGVQIVHHAVVNFLISMREEPGLTHHDVLLAITTISFDIAALEIYLPLIVGARIVLVSREVAADGMQLSTILAKSDITVLQATPATWQLLLNAGWKGHKQLKMLCGGEAMTRPLADQLLEKGGSLWNMYGPTETTIWSAVCQVESGTDSISIGHPIANTQIYLLEERSRRKEDVLKPVPVGVPGEIYIGGDGVARGYLNRPELNSERFIEISFSDRPEERLYKTGDLARYCLDGTIEFIGRIDHQVKIRGYRVELGAVEAALSQHSEVREAAVIAKEDASGNNRLVAYIVKKARIAEMNVSTSSSKTDVEQVLQWQQVWSSTYSQSINSQSITSQNPIFNSVGWNDSYTGLPIPAEEVREWVNYTVERIRSFRPQRVLEIGCGMGLLLFQIAPYCSHYLGIDLSAEAIHRIQQQLQHSGEDWSHVVLEQRAAHELEGLEHGMFDTIIINSVIQYFPTVDYLVKVLEKAIKLVSPKGQVFIGDVRSLPLLEAFHTSVQLSQSPASLTTSQLQQRIKDRIILDRELVIHPDFFTALKHHIPQISYVEHQIKQGRYQNELIRFRSDVILHVGGEVEQTIEPYCLNWQQDNLTLSTIHSVLQNDRIEVLKIAHIPNARLTSDFNAVKLITSPDKPKTVRELCQATQQITEVGVHPQDWWDLSNNLPYKIQINWHNGGTDGCYDVVFQRYTTNTNEKEGKVLPIAETTFELKPWNLYTNSPLKTDKIDDLAIQLRLFLKEKLPEYMIPSAFVMMEALPLTPNGKVDRRSLPEPKNTRPALTQTYVSPSTSIEQQLAEVWSQILEIEQVGIYDNFFELGGHSLLTAQLLSQIKKMFQIDVPLFYLFKKPTIAGLVEAIDLVRHLNAGINDTVETDLQVDTILDLTIYSATACTNIAEPKHIFLTGATGFIGAFLLNELLSKTKASIYCLVRASSFEEGRYRIQSNLERYSLWHEDWSCRIIPVVGDLSQPYLGLSCQEFCELAGKLDLIYHSGALINLVYPYALLRAANVLGTQEVLRLASQVKVTPVHYISTLDVFQSPSYFGKEVIREDEDLAHSDGFFNGYAQSKWVAEKLVMAARDRGIPVCVYRPGMITGHSQTGVSQTNDLMCRLIKGMIQLNAAPLLERKINMTPVDYVSKAIVHLSRQPESIGKTFHLLNPHPLHLSQLVSVMHILGYPIQQIPYEMWQSKLLDPELSQTNALSPLSSLLTEKSEKQQTYLETSLLSSQVHDCQNTINGLLGTSIVCPPVGGQLLKAYFSFLVRSGFLPASIENLNPDRFISKEILERKLDLQRSELVRTA</sequence>
<dbReference type="InterPro" id="IPR000873">
    <property type="entry name" value="AMP-dep_synth/lig_dom"/>
</dbReference>
<protein>
    <submittedName>
        <fullName evidence="6">Amino acid adenylation domain protein</fullName>
    </submittedName>
</protein>
<evidence type="ECO:0000256" key="2">
    <source>
        <dbReference type="ARBA" id="ARBA00022450"/>
    </source>
</evidence>
<dbReference type="NCBIfam" id="TIGR01746">
    <property type="entry name" value="Thioester-redct"/>
    <property type="match status" value="1"/>
</dbReference>
<dbReference type="Gene3D" id="2.30.38.10">
    <property type="entry name" value="Luciferase, Domain 3"/>
    <property type="match status" value="1"/>
</dbReference>
<dbReference type="Pfam" id="PF00501">
    <property type="entry name" value="AMP-binding"/>
    <property type="match status" value="1"/>
</dbReference>
<dbReference type="InterPro" id="IPR009081">
    <property type="entry name" value="PP-bd_ACP"/>
</dbReference>
<name>K9TXV6_CHRTP</name>
<organism evidence="6 7">
    <name type="scientific">Chroococcidiopsis thermalis (strain PCC 7203)</name>
    <dbReference type="NCBI Taxonomy" id="251229"/>
    <lineage>
        <taxon>Bacteria</taxon>
        <taxon>Bacillati</taxon>
        <taxon>Cyanobacteriota</taxon>
        <taxon>Cyanophyceae</taxon>
        <taxon>Chroococcidiopsidales</taxon>
        <taxon>Chroococcidiopsidaceae</taxon>
        <taxon>Chroococcidiopsis</taxon>
    </lineage>
</organism>
<accession>K9TXV6</accession>
<proteinExistence type="predicted"/>
<evidence type="ECO:0000313" key="6">
    <source>
        <dbReference type="EMBL" id="AFY87395.1"/>
    </source>
</evidence>
<dbReference type="Gene3D" id="3.30.300.30">
    <property type="match status" value="2"/>
</dbReference>
<dbReference type="EMBL" id="CP003597">
    <property type="protein sequence ID" value="AFY87395.1"/>
    <property type="molecule type" value="Genomic_DNA"/>
</dbReference>
<dbReference type="Pfam" id="PF07993">
    <property type="entry name" value="NAD_binding_4"/>
    <property type="match status" value="1"/>
</dbReference>
<evidence type="ECO:0000256" key="1">
    <source>
        <dbReference type="ARBA" id="ARBA00001957"/>
    </source>
</evidence>
<keyword evidence="3" id="KW-0597">Phosphoprotein</keyword>
<dbReference type="GO" id="GO:0016740">
    <property type="term" value="F:transferase activity"/>
    <property type="evidence" value="ECO:0007669"/>
    <property type="project" value="UniProtKB-KW"/>
</dbReference>
<dbReference type="CDD" id="cd12116">
    <property type="entry name" value="A_NRPS_Ta1_like"/>
    <property type="match status" value="1"/>
</dbReference>
<dbReference type="Gene3D" id="3.40.50.150">
    <property type="entry name" value="Vaccinia Virus protein VP39"/>
    <property type="match status" value="1"/>
</dbReference>
<comment type="cofactor">
    <cofactor evidence="1">
        <name>pantetheine 4'-phosphate</name>
        <dbReference type="ChEBI" id="CHEBI:47942"/>
    </cofactor>
</comment>
<reference evidence="6 7" key="1">
    <citation type="submission" date="2012-06" db="EMBL/GenBank/DDBJ databases">
        <title>Finished chromosome of genome of Chroococcidiopsis thermalis PCC 7203.</title>
        <authorList>
            <consortium name="US DOE Joint Genome Institute"/>
            <person name="Gugger M."/>
            <person name="Coursin T."/>
            <person name="Rippka R."/>
            <person name="Tandeau De Marsac N."/>
            <person name="Huntemann M."/>
            <person name="Wei C.-L."/>
            <person name="Han J."/>
            <person name="Detter J.C."/>
            <person name="Han C."/>
            <person name="Tapia R."/>
            <person name="Davenport K."/>
            <person name="Daligault H."/>
            <person name="Erkkila T."/>
            <person name="Gu W."/>
            <person name="Munk A.C.C."/>
            <person name="Teshima H."/>
            <person name="Xu Y."/>
            <person name="Chain P."/>
            <person name="Chen A."/>
            <person name="Krypides N."/>
            <person name="Mavromatis K."/>
            <person name="Markowitz V."/>
            <person name="Szeto E."/>
            <person name="Ivanova N."/>
            <person name="Mikhailova N."/>
            <person name="Ovchinnikova G."/>
            <person name="Pagani I."/>
            <person name="Pati A."/>
            <person name="Goodwin L."/>
            <person name="Peters L."/>
            <person name="Pitluck S."/>
            <person name="Woyke T."/>
            <person name="Kerfeld C."/>
        </authorList>
    </citation>
    <scope>NUCLEOTIDE SEQUENCE [LARGE SCALE GENOMIC DNA]</scope>
    <source>
        <strain evidence="6 7">PCC 7203</strain>
    </source>
</reference>
<dbReference type="InterPro" id="IPR010080">
    <property type="entry name" value="Thioester_reductase-like_dom"/>
</dbReference>
<dbReference type="InterPro" id="IPR010071">
    <property type="entry name" value="AA_adenyl_dom"/>
</dbReference>
<dbReference type="eggNOG" id="COG3320">
    <property type="taxonomic scope" value="Bacteria"/>
</dbReference>
<gene>
    <name evidence="6" type="ORF">Chro_1884</name>
</gene>
<dbReference type="HOGENOM" id="CLU_000022_2_17_3"/>
<dbReference type="InterPro" id="IPR025110">
    <property type="entry name" value="AMP-bd_C"/>
</dbReference>
<dbReference type="FunFam" id="1.10.1200.10:FF:000005">
    <property type="entry name" value="Nonribosomal peptide synthetase 1"/>
    <property type="match status" value="1"/>
</dbReference>
<evidence type="ECO:0000256" key="4">
    <source>
        <dbReference type="ARBA" id="ARBA00022679"/>
    </source>
</evidence>
<keyword evidence="4" id="KW-0808">Transferase</keyword>